<evidence type="ECO:0000313" key="3">
    <source>
        <dbReference type="EMBL" id="SFR97582.1"/>
    </source>
</evidence>
<protein>
    <submittedName>
        <fullName evidence="3">Cell wall binding repeat 2</fullName>
    </submittedName>
</protein>
<dbReference type="PANTHER" id="PTHR30032:SF8">
    <property type="entry name" value="GERMINATION-SPECIFIC N-ACETYLMURAMOYL-L-ALANINE AMIDASE"/>
    <property type="match status" value="1"/>
</dbReference>
<evidence type="ECO:0000256" key="1">
    <source>
        <dbReference type="SAM" id="MobiDB-lite"/>
    </source>
</evidence>
<feature type="chain" id="PRO_5041646217" evidence="2">
    <location>
        <begin position="22"/>
        <end position="576"/>
    </location>
</feature>
<dbReference type="EMBL" id="FOZN01000001">
    <property type="protein sequence ID" value="SFR97582.1"/>
    <property type="molecule type" value="Genomic_DNA"/>
</dbReference>
<dbReference type="InterPro" id="IPR007253">
    <property type="entry name" value="Cell_wall-bd_2"/>
</dbReference>
<gene>
    <name evidence="3" type="ORF">SAMN04487783_0118</name>
</gene>
<name>A0AA94KYC9_9MICO</name>
<dbReference type="InterPro" id="IPR051922">
    <property type="entry name" value="Bact_Sporulation_Assoc"/>
</dbReference>
<keyword evidence="2" id="KW-0732">Signal</keyword>
<dbReference type="PANTHER" id="PTHR30032">
    <property type="entry name" value="N-ACETYLMURAMOYL-L-ALANINE AMIDASE-RELATED"/>
    <property type="match status" value="1"/>
</dbReference>
<dbReference type="Pfam" id="PF04122">
    <property type="entry name" value="CW_binding_2"/>
    <property type="match status" value="3"/>
</dbReference>
<comment type="caution">
    <text evidence="3">The sequence shown here is derived from an EMBL/GenBank/DDBJ whole genome shotgun (WGS) entry which is preliminary data.</text>
</comment>
<sequence length="576" mass="59283">MRALLALAAALSLVATGLVTAAPAAEAASTTRIAGSDRFATSVEISRQTPATGDVVYLANGLKFPDALAAGPVVAAEGGHLLLTPPNQLHAAVAERIRELAPSEIVVVGSAASVSDAVAAAALAAAQADGDEAEETLTRVGGANRVETSLLLLERLRESGGVNSVWVASGANFPDALVAASVAGRDRSAVVLDHHAPTPQATQAWLDRVGPQVAGLRVNIAGGTPSVSAADQQGLLVHAAEIQRYAGSDRYQTAMLINQQFPAASTEPAMLLATGQNFPDALAGAVHAALRDVPMLLTPNACHATITPKLQAEADRLGVTTVIGLGSSATISDLALRLGPCPLTLPQTIAAQYGTFAPQQHSGTGSRLIDLGARGIPYAQLRATMSSGGVNRVVMLDADRQLLDEPISYQGPYSGTALLAAFHERPVRYLNVETTGTWTLRLTDLSSAPTLGTPLSGDRDAVFIYGGPARTVTASHGGNLFAVIELLDGGASYRVPFQHCCEPLNGSISTMAAGPAVVAVMSDSPWRLTVREFAADAPVDAEPRSPANAPSLLTEPSLLGEPSQTASDSVTRSSIR</sequence>
<dbReference type="RefSeq" id="WP_092914864.1">
    <property type="nucleotide sequence ID" value="NZ_FOZN01000001.1"/>
</dbReference>
<feature type="signal peptide" evidence="2">
    <location>
        <begin position="1"/>
        <end position="21"/>
    </location>
</feature>
<dbReference type="AlphaFoldDB" id="A0AA94KYC9"/>
<feature type="region of interest" description="Disordered" evidence="1">
    <location>
        <begin position="538"/>
        <end position="576"/>
    </location>
</feature>
<reference evidence="3 4" key="1">
    <citation type="submission" date="2016-10" db="EMBL/GenBank/DDBJ databases">
        <authorList>
            <person name="Varghese N."/>
            <person name="Submissions S."/>
        </authorList>
    </citation>
    <scope>NUCLEOTIDE SEQUENCE [LARGE SCALE GENOMIC DNA]</scope>
    <source>
        <strain evidence="3 4">IAM 15147</strain>
    </source>
</reference>
<proteinExistence type="predicted"/>
<evidence type="ECO:0000313" key="4">
    <source>
        <dbReference type="Proteomes" id="UP000198506"/>
    </source>
</evidence>
<organism evidence="3 4">
    <name type="scientific">Agrococcus baldri</name>
    <dbReference type="NCBI Taxonomy" id="153730"/>
    <lineage>
        <taxon>Bacteria</taxon>
        <taxon>Bacillati</taxon>
        <taxon>Actinomycetota</taxon>
        <taxon>Actinomycetes</taxon>
        <taxon>Micrococcales</taxon>
        <taxon>Microbacteriaceae</taxon>
        <taxon>Agrococcus</taxon>
    </lineage>
</organism>
<keyword evidence="4" id="KW-1185">Reference proteome</keyword>
<feature type="compositionally biased region" description="Polar residues" evidence="1">
    <location>
        <begin position="562"/>
        <end position="576"/>
    </location>
</feature>
<evidence type="ECO:0000256" key="2">
    <source>
        <dbReference type="SAM" id="SignalP"/>
    </source>
</evidence>
<accession>A0AA94KYC9</accession>
<dbReference type="Proteomes" id="UP000198506">
    <property type="component" value="Unassembled WGS sequence"/>
</dbReference>